<proteinExistence type="predicted"/>
<evidence type="ECO:0000256" key="1">
    <source>
        <dbReference type="SAM" id="Phobius"/>
    </source>
</evidence>
<gene>
    <name evidence="2" type="ORF">ACFQFQ_06385</name>
</gene>
<evidence type="ECO:0000313" key="3">
    <source>
        <dbReference type="Proteomes" id="UP001596353"/>
    </source>
</evidence>
<protein>
    <submittedName>
        <fullName evidence="2">Uncharacterized protein</fullName>
    </submittedName>
</protein>
<comment type="caution">
    <text evidence="2">The sequence shown here is derived from an EMBL/GenBank/DDBJ whole genome shotgun (WGS) entry which is preliminary data.</text>
</comment>
<organism evidence="2 3">
    <name type="scientific">Sulfitobacter porphyrae</name>
    <dbReference type="NCBI Taxonomy" id="1246864"/>
    <lineage>
        <taxon>Bacteria</taxon>
        <taxon>Pseudomonadati</taxon>
        <taxon>Pseudomonadota</taxon>
        <taxon>Alphaproteobacteria</taxon>
        <taxon>Rhodobacterales</taxon>
        <taxon>Roseobacteraceae</taxon>
        <taxon>Sulfitobacter</taxon>
    </lineage>
</organism>
<feature type="transmembrane region" description="Helical" evidence="1">
    <location>
        <begin position="34"/>
        <end position="54"/>
    </location>
</feature>
<dbReference type="Proteomes" id="UP001596353">
    <property type="component" value="Unassembled WGS sequence"/>
</dbReference>
<feature type="transmembrane region" description="Helical" evidence="1">
    <location>
        <begin position="66"/>
        <end position="86"/>
    </location>
</feature>
<feature type="transmembrane region" description="Helical" evidence="1">
    <location>
        <begin position="12"/>
        <end position="28"/>
    </location>
</feature>
<evidence type="ECO:0000313" key="2">
    <source>
        <dbReference type="EMBL" id="MFC6759206.1"/>
    </source>
</evidence>
<dbReference type="EMBL" id="JBHSWG010000001">
    <property type="protein sequence ID" value="MFC6759206.1"/>
    <property type="molecule type" value="Genomic_DNA"/>
</dbReference>
<keyword evidence="1" id="KW-0472">Membrane</keyword>
<keyword evidence="1" id="KW-1133">Transmembrane helix</keyword>
<sequence>MAELSGHRIRPRVGYVILTVVGLGLTWVTDVFQIISYASRAFAVYYALQAAIAAMAAQRQGAQGRAIWFAALALLAFAVAVFGQAVEV</sequence>
<reference evidence="3" key="1">
    <citation type="journal article" date="2019" name="Int. J. Syst. Evol. Microbiol.">
        <title>The Global Catalogue of Microorganisms (GCM) 10K type strain sequencing project: providing services to taxonomists for standard genome sequencing and annotation.</title>
        <authorList>
            <consortium name="The Broad Institute Genomics Platform"/>
            <consortium name="The Broad Institute Genome Sequencing Center for Infectious Disease"/>
            <person name="Wu L."/>
            <person name="Ma J."/>
        </authorList>
    </citation>
    <scope>NUCLEOTIDE SEQUENCE [LARGE SCALE GENOMIC DNA]</scope>
    <source>
        <strain evidence="3">CCUG 66188</strain>
    </source>
</reference>
<keyword evidence="3" id="KW-1185">Reference proteome</keyword>
<accession>A0ABW2B234</accession>
<keyword evidence="1" id="KW-0812">Transmembrane</keyword>
<name>A0ABW2B234_9RHOB</name>